<proteinExistence type="predicted"/>
<gene>
    <name evidence="1" type="ordered locus">STH1125</name>
</gene>
<sequence length="74" mass="8882">MNLAMHCHPDTAYRIAEMRSLEYNPHLAVHRHAIEEMLRARRAEAALRRRFFLRFWLRSILFRLAPGLARRLAL</sequence>
<dbReference type="EMBL" id="AP006840">
    <property type="protein sequence ID" value="BAD40110.1"/>
    <property type="molecule type" value="Genomic_DNA"/>
</dbReference>
<protein>
    <submittedName>
        <fullName evidence="1">Uncharacterized protein</fullName>
    </submittedName>
</protein>
<keyword evidence="2" id="KW-1185">Reference proteome</keyword>
<reference evidence="1 2" key="1">
    <citation type="journal article" date="2004" name="Nucleic Acids Res.">
        <title>Genome sequence of Symbiobacterium thermophilum, an uncultivable bacterium that depends on microbial commensalism.</title>
        <authorList>
            <person name="Ueda K."/>
            <person name="Yamashita A."/>
            <person name="Ishikawa J."/>
            <person name="Shimada M."/>
            <person name="Watsuji T."/>
            <person name="Morimura K."/>
            <person name="Ikeda H."/>
            <person name="Hattori M."/>
            <person name="Beppu T."/>
        </authorList>
    </citation>
    <scope>NUCLEOTIDE SEQUENCE [LARGE SCALE GENOMIC DNA]</scope>
    <source>
        <strain evidence="2">T / IAM 14863</strain>
    </source>
</reference>
<accession>Q67QD3</accession>
<dbReference type="KEGG" id="sth:STH1125"/>
<name>Q67QD3_SYMTH</name>
<dbReference type="AlphaFoldDB" id="Q67QD3"/>
<dbReference type="STRING" id="292459.STH1125"/>
<dbReference type="Proteomes" id="UP000000417">
    <property type="component" value="Chromosome"/>
</dbReference>
<evidence type="ECO:0000313" key="2">
    <source>
        <dbReference type="Proteomes" id="UP000000417"/>
    </source>
</evidence>
<organism evidence="1 2">
    <name type="scientific">Symbiobacterium thermophilum (strain DSM 24528 / JCM 14929 / IAM 14863 / T)</name>
    <dbReference type="NCBI Taxonomy" id="292459"/>
    <lineage>
        <taxon>Bacteria</taxon>
        <taxon>Bacillati</taxon>
        <taxon>Bacillota</taxon>
        <taxon>Clostridia</taxon>
        <taxon>Eubacteriales</taxon>
        <taxon>Symbiobacteriaceae</taxon>
        <taxon>Symbiobacterium</taxon>
    </lineage>
</organism>
<evidence type="ECO:0000313" key="1">
    <source>
        <dbReference type="EMBL" id="BAD40110.1"/>
    </source>
</evidence>
<dbReference type="HOGENOM" id="CLU_2686480_0_0_9"/>